<accession>A0A3N2DB79</accession>
<evidence type="ECO:0000313" key="1">
    <source>
        <dbReference type="EMBL" id="ROR97061.1"/>
    </source>
</evidence>
<comment type="caution">
    <text evidence="1">The sequence shown here is derived from an EMBL/GenBank/DDBJ whole genome shotgun (WGS) entry which is preliminary data.</text>
</comment>
<dbReference type="EMBL" id="RKHQ01000001">
    <property type="protein sequence ID" value="ROR97061.1"/>
    <property type="molecule type" value="Genomic_DNA"/>
</dbReference>
<reference evidence="1 2" key="1">
    <citation type="submission" date="2018-11" db="EMBL/GenBank/DDBJ databases">
        <title>Sequencing the genomes of 1000 actinobacteria strains.</title>
        <authorList>
            <person name="Klenk H.-P."/>
        </authorList>
    </citation>
    <scope>NUCLEOTIDE SEQUENCE [LARGE SCALE GENOMIC DNA]</scope>
    <source>
        <strain evidence="1 2">DSM 13521</strain>
    </source>
</reference>
<sequence>MMLVLVVGGVTAANADASGVSSWGGLTVNVKGQSVGIPGGTLYHEIKGKGKLITYTWANTAQFASGPICLWRIDFTFKSGGSVYSRSKGAHHSQCNWGNSAHRESGFRRQAARDGQACAQLYIDGRSKTEQCHWIYG</sequence>
<gene>
    <name evidence="1" type="ORF">EDD28_1654</name>
</gene>
<dbReference type="Proteomes" id="UP000275356">
    <property type="component" value="Unassembled WGS sequence"/>
</dbReference>
<evidence type="ECO:0000313" key="2">
    <source>
        <dbReference type="Proteomes" id="UP000275356"/>
    </source>
</evidence>
<proteinExistence type="predicted"/>
<dbReference type="AlphaFoldDB" id="A0A3N2DB79"/>
<name>A0A3N2DB79_9MICO</name>
<organism evidence="1 2">
    <name type="scientific">Salana multivorans</name>
    <dbReference type="NCBI Taxonomy" id="120377"/>
    <lineage>
        <taxon>Bacteria</taxon>
        <taxon>Bacillati</taxon>
        <taxon>Actinomycetota</taxon>
        <taxon>Actinomycetes</taxon>
        <taxon>Micrococcales</taxon>
        <taxon>Beutenbergiaceae</taxon>
        <taxon>Salana</taxon>
    </lineage>
</organism>
<protein>
    <submittedName>
        <fullName evidence="1">Uncharacterized protein</fullName>
    </submittedName>
</protein>
<keyword evidence="2" id="KW-1185">Reference proteome</keyword>